<evidence type="ECO:0000313" key="2">
    <source>
        <dbReference type="EMBL" id="SVA60977.1"/>
    </source>
</evidence>
<feature type="transmembrane region" description="Helical" evidence="1">
    <location>
        <begin position="113"/>
        <end position="136"/>
    </location>
</feature>
<name>A0A381X9W4_9ZZZZ</name>
<keyword evidence="1" id="KW-0812">Transmembrane</keyword>
<evidence type="ECO:0000256" key="1">
    <source>
        <dbReference type="SAM" id="Phobius"/>
    </source>
</evidence>
<dbReference type="AlphaFoldDB" id="A0A381X9W4"/>
<dbReference type="EMBL" id="UINC01014266">
    <property type="protein sequence ID" value="SVA60977.1"/>
    <property type="molecule type" value="Genomic_DNA"/>
</dbReference>
<protein>
    <submittedName>
        <fullName evidence="2">Uncharacterized protein</fullName>
    </submittedName>
</protein>
<feature type="transmembrane region" description="Helical" evidence="1">
    <location>
        <begin position="85"/>
        <end position="107"/>
    </location>
</feature>
<sequence length="147" mass="16765">MLTKDKNTFIVLGVLTLVFLGRVVAQLMQYLYPIAILPPFDAWQSGTLSYGGLLFSQIIILSIQITVLVKIHKGTYIFYKTKGQAIYMFGILYFSISILRLILGSFLYNDHEFWGATIPAVFHIFLSAFFLVLGFYESNNAKMERSE</sequence>
<feature type="transmembrane region" description="Helical" evidence="1">
    <location>
        <begin position="49"/>
        <end position="69"/>
    </location>
</feature>
<keyword evidence="1" id="KW-1133">Transmembrane helix</keyword>
<keyword evidence="1" id="KW-0472">Membrane</keyword>
<proteinExistence type="predicted"/>
<reference evidence="2" key="1">
    <citation type="submission" date="2018-05" db="EMBL/GenBank/DDBJ databases">
        <authorList>
            <person name="Lanie J.A."/>
            <person name="Ng W.-L."/>
            <person name="Kazmierczak K.M."/>
            <person name="Andrzejewski T.M."/>
            <person name="Davidsen T.M."/>
            <person name="Wayne K.J."/>
            <person name="Tettelin H."/>
            <person name="Glass J.I."/>
            <person name="Rusch D."/>
            <person name="Podicherti R."/>
            <person name="Tsui H.-C.T."/>
            <person name="Winkler M.E."/>
        </authorList>
    </citation>
    <scope>NUCLEOTIDE SEQUENCE</scope>
</reference>
<accession>A0A381X9W4</accession>
<organism evidence="2">
    <name type="scientific">marine metagenome</name>
    <dbReference type="NCBI Taxonomy" id="408172"/>
    <lineage>
        <taxon>unclassified sequences</taxon>
        <taxon>metagenomes</taxon>
        <taxon>ecological metagenomes</taxon>
    </lineage>
</organism>
<gene>
    <name evidence="2" type="ORF">METZ01_LOCUS113831</name>
</gene>